<evidence type="ECO:0000256" key="2">
    <source>
        <dbReference type="ARBA" id="ARBA00023002"/>
    </source>
</evidence>
<evidence type="ECO:0000256" key="1">
    <source>
        <dbReference type="ARBA" id="ARBA00001917"/>
    </source>
</evidence>
<evidence type="ECO:0000256" key="3">
    <source>
        <dbReference type="ARBA" id="ARBA00024042"/>
    </source>
</evidence>
<dbReference type="CDD" id="cd02809">
    <property type="entry name" value="alpha_hydroxyacid_oxid_FMN"/>
    <property type="match status" value="1"/>
</dbReference>
<dbReference type="Proteomes" id="UP001138540">
    <property type="component" value="Unassembled WGS sequence"/>
</dbReference>
<comment type="cofactor">
    <cofactor evidence="1">
        <name>FMN</name>
        <dbReference type="ChEBI" id="CHEBI:58210"/>
    </cofactor>
</comment>
<accession>A0ABR6NA57</accession>
<dbReference type="GO" id="GO:0004460">
    <property type="term" value="F:L-lactate dehydrogenase (cytochrome) activity"/>
    <property type="evidence" value="ECO:0007669"/>
    <property type="project" value="UniProtKB-EC"/>
</dbReference>
<sequence>MVWPHSFTDLRDAARRRLPRFLFDYVDGGSFDQVALARNAAAVRAVALRQRVLNDVSEADLSTDLFGHRLDMPLMLAPVGMGGMLRRRGEIQAARAAQANGVPFVMSTVALCSIDEVMNATPAPFWFQLYVAKDRGFVMDLLTRAKGAGCPVLFMTVDLPVPGPRWRDQRSGLSGPPGLTGQWRRWTQILSHPHWALDVGLRGKPHTLGNLVPIMKGNVRLNDFLSWSGRNFDPSVTWKDLEFIRSHWDGPLVLKGIMDPEDARRAADIGADGLVVSNHGGRQLDATTGTAEALPAIAAAVGERLTVLADGGVRNGLDILRMLALGAKGVMIGRPWAFALAAGGEEAVSRMLAQMATELRAGLALTGCGRARDAGPHLLAGPPAWPR</sequence>
<dbReference type="RefSeq" id="WP_184148947.1">
    <property type="nucleotide sequence ID" value="NZ_JACHKA010000001.1"/>
</dbReference>
<dbReference type="InterPro" id="IPR037396">
    <property type="entry name" value="FMN_HAD"/>
</dbReference>
<dbReference type="PROSITE" id="PS51349">
    <property type="entry name" value="FMN_HYDROXY_ACID_DH_2"/>
    <property type="match status" value="1"/>
</dbReference>
<evidence type="ECO:0000313" key="5">
    <source>
        <dbReference type="EMBL" id="MBB5984162.1"/>
    </source>
</evidence>
<keyword evidence="2 5" id="KW-0560">Oxidoreductase</keyword>
<dbReference type="EC" id="1.1.2.3" evidence="5"/>
<dbReference type="InterPro" id="IPR000262">
    <property type="entry name" value="FMN-dep_DH"/>
</dbReference>
<dbReference type="PANTHER" id="PTHR10578">
    <property type="entry name" value="S -2-HYDROXY-ACID OXIDASE-RELATED"/>
    <property type="match status" value="1"/>
</dbReference>
<dbReference type="EMBL" id="JACHKA010000001">
    <property type="protein sequence ID" value="MBB5984162.1"/>
    <property type="molecule type" value="Genomic_DNA"/>
</dbReference>
<feature type="domain" description="FMN hydroxy acid dehydrogenase" evidence="4">
    <location>
        <begin position="1"/>
        <end position="384"/>
    </location>
</feature>
<dbReference type="Pfam" id="PF01070">
    <property type="entry name" value="FMN_dh"/>
    <property type="match status" value="1"/>
</dbReference>
<reference evidence="5 6" key="1">
    <citation type="submission" date="2020-08" db="EMBL/GenBank/DDBJ databases">
        <title>Exploring microbial biodiversity for novel pathways involved in the catabolism of aromatic compounds derived from lignin.</title>
        <authorList>
            <person name="Elkins J."/>
        </authorList>
    </citation>
    <scope>NUCLEOTIDE SEQUENCE [LARGE SCALE GENOMIC DNA]</scope>
    <source>
        <strain evidence="5 6">B1D3A</strain>
    </source>
</reference>
<protein>
    <submittedName>
        <fullName evidence="5">L-lactate dehydrogenase (Cytochrome)</fullName>
        <ecNumber evidence="5">1.1.2.3</ecNumber>
    </submittedName>
</protein>
<dbReference type="Gene3D" id="3.20.20.70">
    <property type="entry name" value="Aldolase class I"/>
    <property type="match status" value="1"/>
</dbReference>
<keyword evidence="6" id="KW-1185">Reference proteome</keyword>
<dbReference type="SUPFAM" id="SSF51395">
    <property type="entry name" value="FMN-linked oxidoreductases"/>
    <property type="match status" value="1"/>
</dbReference>
<name>A0ABR6NA57_9SPHN</name>
<dbReference type="InterPro" id="IPR008259">
    <property type="entry name" value="FMN_hydac_DH_AS"/>
</dbReference>
<evidence type="ECO:0000259" key="4">
    <source>
        <dbReference type="PROSITE" id="PS51349"/>
    </source>
</evidence>
<organism evidence="5 6">
    <name type="scientific">Sphingobium lignivorans</name>
    <dbReference type="NCBI Taxonomy" id="2735886"/>
    <lineage>
        <taxon>Bacteria</taxon>
        <taxon>Pseudomonadati</taxon>
        <taxon>Pseudomonadota</taxon>
        <taxon>Alphaproteobacteria</taxon>
        <taxon>Sphingomonadales</taxon>
        <taxon>Sphingomonadaceae</taxon>
        <taxon>Sphingobium</taxon>
    </lineage>
</organism>
<dbReference type="InterPro" id="IPR012133">
    <property type="entry name" value="Alpha-hydoxy_acid_DH_FMN"/>
</dbReference>
<comment type="similarity">
    <text evidence="3">Belongs to the FMN-dependent alpha-hydroxy acid dehydrogenase family.</text>
</comment>
<proteinExistence type="inferred from homology"/>
<dbReference type="InterPro" id="IPR013785">
    <property type="entry name" value="Aldolase_TIM"/>
</dbReference>
<dbReference type="PIRSF" id="PIRSF000138">
    <property type="entry name" value="Al-hdrx_acd_dh"/>
    <property type="match status" value="1"/>
</dbReference>
<dbReference type="PANTHER" id="PTHR10578:SF85">
    <property type="entry name" value="L-LACTATE DEHYDROGENASE"/>
    <property type="match status" value="1"/>
</dbReference>
<comment type="caution">
    <text evidence="5">The sequence shown here is derived from an EMBL/GenBank/DDBJ whole genome shotgun (WGS) entry which is preliminary data.</text>
</comment>
<dbReference type="PROSITE" id="PS00557">
    <property type="entry name" value="FMN_HYDROXY_ACID_DH_1"/>
    <property type="match status" value="1"/>
</dbReference>
<gene>
    <name evidence="5" type="ORF">HNP60_000136</name>
</gene>
<dbReference type="NCBIfam" id="NF008398">
    <property type="entry name" value="PRK11197.1"/>
    <property type="match status" value="1"/>
</dbReference>
<evidence type="ECO:0000313" key="6">
    <source>
        <dbReference type="Proteomes" id="UP001138540"/>
    </source>
</evidence>